<gene>
    <name evidence="3" type="ORF">FJY75_06670</name>
</gene>
<feature type="compositionally biased region" description="Basic and acidic residues" evidence="1">
    <location>
        <begin position="125"/>
        <end position="139"/>
    </location>
</feature>
<evidence type="ECO:0000313" key="3">
    <source>
        <dbReference type="EMBL" id="MBM3317521.1"/>
    </source>
</evidence>
<organism evidence="3 4">
    <name type="scientific">Eiseniibacteriota bacterium</name>
    <dbReference type="NCBI Taxonomy" id="2212470"/>
    <lineage>
        <taxon>Bacteria</taxon>
        <taxon>Candidatus Eiseniibacteriota</taxon>
    </lineage>
</organism>
<dbReference type="InterPro" id="IPR006976">
    <property type="entry name" value="VanZ-like"/>
</dbReference>
<dbReference type="AlphaFoldDB" id="A0A938BR61"/>
<protein>
    <submittedName>
        <fullName evidence="3">VanZ family protein</fullName>
    </submittedName>
</protein>
<reference evidence="3" key="1">
    <citation type="submission" date="2019-03" db="EMBL/GenBank/DDBJ databases">
        <title>Lake Tanganyika Metagenome-Assembled Genomes (MAGs).</title>
        <authorList>
            <person name="Tran P."/>
        </authorList>
    </citation>
    <scope>NUCLEOTIDE SEQUENCE</scope>
    <source>
        <strain evidence="3">M_DeepCast_400m_m2_100</strain>
    </source>
</reference>
<evidence type="ECO:0000256" key="1">
    <source>
        <dbReference type="SAM" id="MobiDB-lite"/>
    </source>
</evidence>
<evidence type="ECO:0000259" key="2">
    <source>
        <dbReference type="Pfam" id="PF04892"/>
    </source>
</evidence>
<evidence type="ECO:0000313" key="4">
    <source>
        <dbReference type="Proteomes" id="UP000748308"/>
    </source>
</evidence>
<comment type="caution">
    <text evidence="3">The sequence shown here is derived from an EMBL/GenBank/DDBJ whole genome shotgun (WGS) entry which is preliminary data.</text>
</comment>
<feature type="domain" description="VanZ-like" evidence="2">
    <location>
        <begin position="23"/>
        <end position="105"/>
    </location>
</feature>
<dbReference type="EMBL" id="VGIY01000138">
    <property type="protein sequence ID" value="MBM3317521.1"/>
    <property type="molecule type" value="Genomic_DNA"/>
</dbReference>
<accession>A0A938BR61</accession>
<dbReference type="Proteomes" id="UP000748308">
    <property type="component" value="Unassembled WGS sequence"/>
</dbReference>
<name>A0A938BR61_UNCEI</name>
<feature type="region of interest" description="Disordered" evidence="1">
    <location>
        <begin position="115"/>
        <end position="139"/>
    </location>
</feature>
<sequence length="139" mass="15530">MGAYLALIFFLSTRPHLQAPVRFPFWDKGAHFIEYGLLGFITLGALRRSRPEWRALGWPRLLLLWAGGLCVALFDEWLQGRIPGRESSAADLAADGLGFLAGLWLERRLSTRRAGRGPFGPVRSARGERRGAGDERRPS</sequence>
<proteinExistence type="predicted"/>
<dbReference type="NCBIfam" id="NF037970">
    <property type="entry name" value="vanZ_1"/>
    <property type="match status" value="1"/>
</dbReference>
<dbReference type="Pfam" id="PF04892">
    <property type="entry name" value="VanZ"/>
    <property type="match status" value="1"/>
</dbReference>